<accession>A0A183CEL3</accession>
<protein>
    <submittedName>
        <fullName evidence="2">GRANULINS domain-containing protein</fullName>
    </submittedName>
</protein>
<reference evidence="2" key="2">
    <citation type="submission" date="2016-06" db="UniProtKB">
        <authorList>
            <consortium name="WormBaseParasite"/>
        </authorList>
    </citation>
    <scope>IDENTIFICATION</scope>
</reference>
<organism evidence="1 2">
    <name type="scientific">Globodera pallida</name>
    <name type="common">Potato cyst nematode worm</name>
    <name type="synonym">Heterodera pallida</name>
    <dbReference type="NCBI Taxonomy" id="36090"/>
    <lineage>
        <taxon>Eukaryota</taxon>
        <taxon>Metazoa</taxon>
        <taxon>Ecdysozoa</taxon>
        <taxon>Nematoda</taxon>
        <taxon>Chromadorea</taxon>
        <taxon>Rhabditida</taxon>
        <taxon>Tylenchina</taxon>
        <taxon>Tylenchomorpha</taxon>
        <taxon>Tylenchoidea</taxon>
        <taxon>Heteroderidae</taxon>
        <taxon>Heteroderinae</taxon>
        <taxon>Globodera</taxon>
    </lineage>
</organism>
<proteinExistence type="predicted"/>
<dbReference type="WBParaSite" id="GPLIN_001131800">
    <property type="protein sequence ID" value="GPLIN_001131800"/>
    <property type="gene ID" value="GPLIN_001131800"/>
</dbReference>
<reference evidence="1" key="1">
    <citation type="submission" date="2014-05" db="EMBL/GenBank/DDBJ databases">
        <title>The genome and life-stage specific transcriptomes of Globodera pallida elucidate key aspects of plant parasitism by a cyst nematode.</title>
        <authorList>
            <person name="Cotton J.A."/>
            <person name="Lilley C.J."/>
            <person name="Jones L.M."/>
            <person name="Kikuchi T."/>
            <person name="Reid A.J."/>
            <person name="Thorpe P."/>
            <person name="Tsai I.J."/>
            <person name="Beasley H."/>
            <person name="Blok V."/>
            <person name="Cock P.J.A."/>
            <person name="Van den Akker S.E."/>
            <person name="Holroyd N."/>
            <person name="Hunt M."/>
            <person name="Mantelin S."/>
            <person name="Naghra H."/>
            <person name="Pain A."/>
            <person name="Palomares-Rius J.E."/>
            <person name="Zarowiecki M."/>
            <person name="Berriman M."/>
            <person name="Jones J.T."/>
            <person name="Urwin P.E."/>
        </authorList>
    </citation>
    <scope>NUCLEOTIDE SEQUENCE [LARGE SCALE GENOMIC DNA]</scope>
    <source>
        <strain evidence="1">Lindley</strain>
    </source>
</reference>
<evidence type="ECO:0000313" key="1">
    <source>
        <dbReference type="Proteomes" id="UP000050741"/>
    </source>
</evidence>
<evidence type="ECO:0000313" key="2">
    <source>
        <dbReference type="WBParaSite" id="GPLIN_001131800"/>
    </source>
</evidence>
<keyword evidence="1" id="KW-1185">Reference proteome</keyword>
<dbReference type="AlphaFoldDB" id="A0A183CEL3"/>
<name>A0A183CEL3_GLOPA</name>
<sequence>MLLSEDKCKTIVEKHCHCRWAMCHERAGWGASLCCPDGYDLVCCTSDSTKINVDTKKKSEEILIANFGAAPQTAVTREMYKNAVCLKTVEKYCFCKWAKCIKRHKGRFEASICCDKGFDIVCCVGLWKL</sequence>
<dbReference type="Proteomes" id="UP000050741">
    <property type="component" value="Unassembled WGS sequence"/>
</dbReference>